<dbReference type="GO" id="GO:1905887">
    <property type="term" value="P:autoinducer AI-2 transmembrane transport"/>
    <property type="evidence" value="ECO:0007669"/>
    <property type="project" value="UniProtKB-UniRule"/>
</dbReference>
<reference evidence="12 13" key="1">
    <citation type="journal article" date="2017" name="Nat. Microbiol.">
        <title>Natural product diversity associated with the nematode symbionts Photorhabdus and Xenorhabdus.</title>
        <authorList>
            <person name="Tobias N.J."/>
            <person name="Wolff H."/>
            <person name="Djahanschiri B."/>
            <person name="Grundmann F."/>
            <person name="Kronenwerth M."/>
            <person name="Shi Y.M."/>
            <person name="Simonyi S."/>
            <person name="Grun P."/>
            <person name="Shapiro-Ilan D."/>
            <person name="Pidot S.J."/>
            <person name="Stinear T.P."/>
            <person name="Ebersberger I."/>
            <person name="Bode H.B."/>
        </authorList>
    </citation>
    <scope>NUCLEOTIDE SEQUENCE [LARGE SCALE GENOMIC DNA]</scope>
    <source>
        <strain evidence="12 13">DSM 17903</strain>
    </source>
</reference>
<keyword evidence="10" id="KW-0472">Membrane</keyword>
<evidence type="ECO:0000256" key="2">
    <source>
        <dbReference type="ARBA" id="ARBA00009404"/>
    </source>
</evidence>
<dbReference type="InterPro" id="IPR003439">
    <property type="entry name" value="ABC_transporter-like_ATP-bd"/>
</dbReference>
<dbReference type="PANTHER" id="PTHR43790:SF2">
    <property type="entry name" value="AUTOINDUCER 2 IMPORT ATP-BINDING PROTEIN LSRA"/>
    <property type="match status" value="1"/>
</dbReference>
<dbReference type="SMART" id="SM00382">
    <property type="entry name" value="AAA"/>
    <property type="match status" value="2"/>
</dbReference>
<evidence type="ECO:0000256" key="8">
    <source>
        <dbReference type="ARBA" id="ARBA00023798"/>
    </source>
</evidence>
<feature type="domain" description="ABC transporter" evidence="11">
    <location>
        <begin position="279"/>
        <end position="519"/>
    </location>
</feature>
<dbReference type="PANTHER" id="PTHR43790">
    <property type="entry name" value="CARBOHYDRATE TRANSPORT ATP-BINDING PROTEIN MG119-RELATED"/>
    <property type="match status" value="1"/>
</dbReference>
<evidence type="ECO:0000256" key="1">
    <source>
        <dbReference type="ARBA" id="ARBA00004417"/>
    </source>
</evidence>
<dbReference type="PROSITE" id="PS00211">
    <property type="entry name" value="ABC_TRANSPORTER_1"/>
    <property type="match status" value="1"/>
</dbReference>
<protein>
    <recommendedName>
        <fullName evidence="4 10">Autoinducer 2 import ATP-binding protein LsrA</fullName>
        <shortName evidence="10">AI-2 import ATP-binding protein LsrA</shortName>
        <ecNumber evidence="8 10">7.6.2.13</ecNumber>
    </recommendedName>
</protein>
<comment type="caution">
    <text evidence="12">The sequence shown here is derived from an EMBL/GenBank/DDBJ whole genome shotgun (WGS) entry which is preliminary data.</text>
</comment>
<keyword evidence="10" id="KW-1003">Cell membrane</keyword>
<dbReference type="CDD" id="cd03216">
    <property type="entry name" value="ABC_Carb_Monos_I"/>
    <property type="match status" value="1"/>
</dbReference>
<proteinExistence type="inferred from homology"/>
<dbReference type="InterPro" id="IPR003593">
    <property type="entry name" value="AAA+_ATPase"/>
</dbReference>
<evidence type="ECO:0000313" key="13">
    <source>
        <dbReference type="Proteomes" id="UP000225433"/>
    </source>
</evidence>
<evidence type="ECO:0000256" key="4">
    <source>
        <dbReference type="ARBA" id="ARBA00019459"/>
    </source>
</evidence>
<evidence type="ECO:0000256" key="7">
    <source>
        <dbReference type="ARBA" id="ARBA00023747"/>
    </source>
</evidence>
<comment type="subcellular location">
    <subcellularLocation>
        <location evidence="1 10">Cell inner membrane</location>
        <topology evidence="1 10">Peripheral membrane protein</topology>
    </subcellularLocation>
</comment>
<evidence type="ECO:0000313" key="12">
    <source>
        <dbReference type="EMBL" id="PHM57989.1"/>
    </source>
</evidence>
<dbReference type="AlphaFoldDB" id="A0A2G0QFQ0"/>
<dbReference type="SUPFAM" id="SSF52540">
    <property type="entry name" value="P-loop containing nucleoside triphosphate hydrolases"/>
    <property type="match status" value="2"/>
</dbReference>
<feature type="domain" description="ABC transporter" evidence="11">
    <location>
        <begin position="28"/>
        <end position="256"/>
    </location>
</feature>
<dbReference type="Gene3D" id="3.40.50.300">
    <property type="entry name" value="P-loop containing nucleotide triphosphate hydrolases"/>
    <property type="match status" value="2"/>
</dbReference>
<dbReference type="NCBIfam" id="NF011967">
    <property type="entry name" value="PRK15439.1"/>
    <property type="match status" value="1"/>
</dbReference>
<dbReference type="STRING" id="351679.A9255_16420"/>
<evidence type="ECO:0000256" key="9">
    <source>
        <dbReference type="ARBA" id="ARBA00034076"/>
    </source>
</evidence>
<dbReference type="Proteomes" id="UP000225433">
    <property type="component" value="Unassembled WGS sequence"/>
</dbReference>
<dbReference type="InterPro" id="IPR027417">
    <property type="entry name" value="P-loop_NTPase"/>
</dbReference>
<keyword evidence="6 10" id="KW-0067">ATP-binding</keyword>
<evidence type="ECO:0000256" key="6">
    <source>
        <dbReference type="ARBA" id="ARBA00022840"/>
    </source>
</evidence>
<dbReference type="InterPro" id="IPR017871">
    <property type="entry name" value="ABC_transporter-like_CS"/>
</dbReference>
<dbReference type="InterPro" id="IPR050107">
    <property type="entry name" value="ABC_carbohydrate_import_ATPase"/>
</dbReference>
<comment type="similarity">
    <text evidence="2 10">Belongs to the ABC transporter superfamily. AI-2 autoinducer porter (TC 3.A.1.2.8) family.</text>
</comment>
<comment type="catalytic activity">
    <reaction evidence="9 10">
        <text>ATP + H2O + (2R,4S)-2-methyl-2,3,3,4-tetrahydroxytetrahydrofuran-[AI-2-binding protein]Side 1 = ADP + phosphate + (2R,4S)-2-methyl-2,3,3,4-tetrahydroxytetrahydrofuranSide 2 + [AI-2-binding protein]Side 1.</text>
        <dbReference type="EC" id="7.6.2.13"/>
    </reaction>
</comment>
<dbReference type="GO" id="GO:0005524">
    <property type="term" value="F:ATP binding"/>
    <property type="evidence" value="ECO:0007669"/>
    <property type="project" value="UniProtKB-UniRule"/>
</dbReference>
<accession>A0A2G0QFQ0</accession>
<keyword evidence="10" id="KW-0813">Transport</keyword>
<evidence type="ECO:0000256" key="10">
    <source>
        <dbReference type="RuleBase" id="RU368026"/>
    </source>
</evidence>
<comment type="subunit">
    <text evidence="3 10">The complex is composed of two ATP-binding proteins (LsrA), two transmembrane proteins (LsrC and LsrD) and a solute-binding protein (LsrB).</text>
</comment>
<comment type="function">
    <text evidence="7 10">Part of the ABC transporter complex LsrABCD involved in autoinducer 2 (AI-2) import. Responsible for energy coupling to the transport system.</text>
</comment>
<gene>
    <name evidence="10" type="primary">lsrA</name>
    <name evidence="12" type="ORF">Xhom_00993</name>
</gene>
<name>A0A2G0QFQ0_XENHO</name>
<keyword evidence="10" id="KW-1278">Translocase</keyword>
<keyword evidence="12" id="KW-0762">Sugar transport</keyword>
<dbReference type="EC" id="7.6.2.13" evidence="8 10"/>
<dbReference type="CDD" id="cd03215">
    <property type="entry name" value="ABC_Carb_Monos_II"/>
    <property type="match status" value="1"/>
</dbReference>
<dbReference type="GO" id="GO:0005886">
    <property type="term" value="C:plasma membrane"/>
    <property type="evidence" value="ECO:0007669"/>
    <property type="project" value="UniProtKB-SubCell"/>
</dbReference>
<dbReference type="PROSITE" id="PS50893">
    <property type="entry name" value="ABC_TRANSPORTER_2"/>
    <property type="match status" value="2"/>
</dbReference>
<keyword evidence="5 10" id="KW-0547">Nucleotide-binding</keyword>
<dbReference type="EMBL" id="NJAI01000001">
    <property type="protein sequence ID" value="PHM57989.1"/>
    <property type="molecule type" value="Genomic_DNA"/>
</dbReference>
<evidence type="ECO:0000256" key="3">
    <source>
        <dbReference type="ARBA" id="ARBA00011262"/>
    </source>
</evidence>
<dbReference type="GO" id="GO:0016887">
    <property type="term" value="F:ATP hydrolysis activity"/>
    <property type="evidence" value="ECO:0007669"/>
    <property type="project" value="InterPro"/>
</dbReference>
<evidence type="ECO:0000256" key="5">
    <source>
        <dbReference type="ARBA" id="ARBA00022741"/>
    </source>
</evidence>
<dbReference type="Pfam" id="PF00005">
    <property type="entry name" value="ABC_tran"/>
    <property type="match status" value="2"/>
</dbReference>
<evidence type="ECO:0000259" key="11">
    <source>
        <dbReference type="PROSITE" id="PS50893"/>
    </source>
</evidence>
<organism evidence="12 13">
    <name type="scientific">Xenorhabdus hominickii</name>
    <dbReference type="NCBI Taxonomy" id="351679"/>
    <lineage>
        <taxon>Bacteria</taxon>
        <taxon>Pseudomonadati</taxon>
        <taxon>Pseudomonadota</taxon>
        <taxon>Gammaproteobacteria</taxon>
        <taxon>Enterobacterales</taxon>
        <taxon>Morganellaceae</taxon>
        <taxon>Xenorhabdus</taxon>
    </lineage>
</organism>
<sequence length="530" mass="58186">MSQSNTATNTDNSLSQHLSLCCGRMPLLTARGIGKQFSGLVVLKQIDFTLIPGQVHALLGGNGAGKSTLMKIIAGIEQPDAGTLFVDGAVVNHLTPAKAHQLGIYLVPQEPLLFPNLSVKENILFRLPKHQISTSRMRELLVQLDCQLDLNALAGSLNVADQQIVEIMRGLMRNSRILIMDEPTASLTPVETERLFARMRELQQQQVGIIFISHKLPEIRKIADYVSVMRDGGIALSGLIERFTTDVIIQAITPAAKSTGLIDKKNLWPEVENNVPDSHSQEPILEVTSLCGEGFRDISLTLQAGEIVGLAGVVGAGRTELAETLYGLRPIAGGEIRFQQQLINKLDTATRLQNGLVYLPEDRQASGLYLDAPLSWNVHSLTHNRSTFWTYPARDAAVLERYRRVLNIRFSNMNQPVRTLSGGNQQKILIAKCLEANPTLLIIDEPTRGVDVGARNDIYQLIRSIASQKVAILLISSDLDEIVQLADRVLVMHHGELCGQLDKSHMSVDAIMHLSFGEQAFGEPAEVVTC</sequence>
<keyword evidence="10" id="KW-0997">Cell inner membrane</keyword>